<dbReference type="PANTHER" id="PTHR21087:SF16">
    <property type="entry name" value="SHIKIMATE KINASE 1, CHLOROPLASTIC"/>
    <property type="match status" value="1"/>
</dbReference>
<comment type="caution">
    <text evidence="8">The sequence shown here is derived from an EMBL/GenBank/DDBJ whole genome shotgun (WGS) entry which is preliminary data.</text>
</comment>
<dbReference type="AlphaFoldDB" id="A0A5D4KFB2"/>
<dbReference type="EC" id="2.7.1.71" evidence="7"/>
<dbReference type="CDD" id="cd00464">
    <property type="entry name" value="SK"/>
    <property type="match status" value="1"/>
</dbReference>
<dbReference type="RefSeq" id="WP_148946783.1">
    <property type="nucleotide sequence ID" value="NZ_VTEH01000006.1"/>
</dbReference>
<evidence type="ECO:0000256" key="3">
    <source>
        <dbReference type="ARBA" id="ARBA00022741"/>
    </source>
</evidence>
<dbReference type="GO" id="GO:0005524">
    <property type="term" value="F:ATP binding"/>
    <property type="evidence" value="ECO:0007669"/>
    <property type="project" value="UniProtKB-UniRule"/>
</dbReference>
<dbReference type="InterPro" id="IPR031322">
    <property type="entry name" value="Shikimate/glucono_kinase"/>
</dbReference>
<dbReference type="PANTHER" id="PTHR21087">
    <property type="entry name" value="SHIKIMATE KINASE"/>
    <property type="match status" value="1"/>
</dbReference>
<dbReference type="Gene3D" id="3.40.50.300">
    <property type="entry name" value="P-loop containing nucleotide triphosphate hydrolases"/>
    <property type="match status" value="1"/>
</dbReference>
<keyword evidence="7" id="KW-0963">Cytoplasm</keyword>
<evidence type="ECO:0000256" key="6">
    <source>
        <dbReference type="ARBA" id="ARBA00023141"/>
    </source>
</evidence>
<keyword evidence="7" id="KW-0460">Magnesium</keyword>
<comment type="subcellular location">
    <subcellularLocation>
        <location evidence="7">Cytoplasm</location>
    </subcellularLocation>
</comment>
<dbReference type="SUPFAM" id="SSF52540">
    <property type="entry name" value="P-loop containing nucleoside triphosphate hydrolases"/>
    <property type="match status" value="1"/>
</dbReference>
<dbReference type="GO" id="GO:0009073">
    <property type="term" value="P:aromatic amino acid family biosynthetic process"/>
    <property type="evidence" value="ECO:0007669"/>
    <property type="project" value="UniProtKB-KW"/>
</dbReference>
<comment type="caution">
    <text evidence="7">Lacks conserved residue(s) required for the propagation of feature annotation.</text>
</comment>
<keyword evidence="6 7" id="KW-0057">Aromatic amino acid biosynthesis</keyword>
<dbReference type="InterPro" id="IPR027417">
    <property type="entry name" value="P-loop_NTPase"/>
</dbReference>
<dbReference type="Proteomes" id="UP000323317">
    <property type="component" value="Unassembled WGS sequence"/>
</dbReference>
<comment type="similarity">
    <text evidence="7">Belongs to the shikimate kinase family.</text>
</comment>
<evidence type="ECO:0000256" key="2">
    <source>
        <dbReference type="ARBA" id="ARBA00022679"/>
    </source>
</evidence>
<protein>
    <recommendedName>
        <fullName evidence="7">Shikimate kinase</fullName>
        <shortName evidence="7">SK</shortName>
        <ecNumber evidence="7">2.7.1.71</ecNumber>
    </recommendedName>
</protein>
<comment type="catalytic activity">
    <reaction evidence="7">
        <text>shikimate + ATP = 3-phosphoshikimate + ADP + H(+)</text>
        <dbReference type="Rhea" id="RHEA:13121"/>
        <dbReference type="ChEBI" id="CHEBI:15378"/>
        <dbReference type="ChEBI" id="CHEBI:30616"/>
        <dbReference type="ChEBI" id="CHEBI:36208"/>
        <dbReference type="ChEBI" id="CHEBI:145989"/>
        <dbReference type="ChEBI" id="CHEBI:456216"/>
        <dbReference type="EC" id="2.7.1.71"/>
    </reaction>
</comment>
<feature type="binding site" evidence="7">
    <location>
        <position position="77"/>
    </location>
    <ligand>
        <name>substrate</name>
    </ligand>
</feature>
<keyword evidence="1 7" id="KW-0028">Amino-acid biosynthesis</keyword>
<keyword evidence="5 7" id="KW-0067">ATP-binding</keyword>
<feature type="binding site" evidence="7">
    <location>
        <position position="133"/>
    </location>
    <ligand>
        <name>substrate</name>
    </ligand>
</feature>
<accession>A0A5D4KFB2</accession>
<proteinExistence type="inferred from homology"/>
<dbReference type="GO" id="GO:0009423">
    <property type="term" value="P:chorismate biosynthetic process"/>
    <property type="evidence" value="ECO:0007669"/>
    <property type="project" value="UniProtKB-UniRule"/>
</dbReference>
<dbReference type="GO" id="GO:0005829">
    <property type="term" value="C:cytosol"/>
    <property type="evidence" value="ECO:0007669"/>
    <property type="project" value="TreeGrafter"/>
</dbReference>
<feature type="binding site" evidence="7">
    <location>
        <position position="115"/>
    </location>
    <ligand>
        <name>ATP</name>
        <dbReference type="ChEBI" id="CHEBI:30616"/>
    </ligand>
</feature>
<gene>
    <name evidence="7" type="primary">aroK</name>
    <name evidence="8" type="ORF">FZC79_10590</name>
</gene>
<dbReference type="GO" id="GO:0004765">
    <property type="term" value="F:shikimate kinase activity"/>
    <property type="evidence" value="ECO:0007669"/>
    <property type="project" value="UniProtKB-UniRule"/>
</dbReference>
<evidence type="ECO:0000313" key="8">
    <source>
        <dbReference type="EMBL" id="TYR75606.1"/>
    </source>
</evidence>
<feature type="binding site" evidence="7">
    <location>
        <position position="55"/>
    </location>
    <ligand>
        <name>substrate</name>
    </ligand>
</feature>
<evidence type="ECO:0000256" key="4">
    <source>
        <dbReference type="ARBA" id="ARBA00022777"/>
    </source>
</evidence>
<feature type="binding site" evidence="7">
    <location>
        <begin position="9"/>
        <end position="14"/>
    </location>
    <ligand>
        <name>ATP</name>
        <dbReference type="ChEBI" id="CHEBI:30616"/>
    </ligand>
</feature>
<dbReference type="PRINTS" id="PR01100">
    <property type="entry name" value="SHIKIMTKNASE"/>
</dbReference>
<feature type="binding site" evidence="7">
    <location>
        <position position="13"/>
    </location>
    <ligand>
        <name>Mg(2+)</name>
        <dbReference type="ChEBI" id="CHEBI:18420"/>
    </ligand>
</feature>
<dbReference type="InterPro" id="IPR000623">
    <property type="entry name" value="Shikimate_kinase/TSH1"/>
</dbReference>
<evidence type="ECO:0000256" key="7">
    <source>
        <dbReference type="HAMAP-Rule" id="MF_00109"/>
    </source>
</evidence>
<keyword evidence="4 7" id="KW-0418">Kinase</keyword>
<dbReference type="Pfam" id="PF01202">
    <property type="entry name" value="SKI"/>
    <property type="match status" value="1"/>
</dbReference>
<dbReference type="UniPathway" id="UPA00053">
    <property type="reaction ID" value="UER00088"/>
</dbReference>
<dbReference type="GO" id="GO:0000287">
    <property type="term" value="F:magnesium ion binding"/>
    <property type="evidence" value="ECO:0007669"/>
    <property type="project" value="UniProtKB-UniRule"/>
</dbReference>
<comment type="pathway">
    <text evidence="7">Metabolic intermediate biosynthesis; chorismate biosynthesis; chorismate from D-erythrose 4-phosphate and phosphoenolpyruvate: step 5/7.</text>
</comment>
<dbReference type="EMBL" id="VTEH01000006">
    <property type="protein sequence ID" value="TYR75606.1"/>
    <property type="molecule type" value="Genomic_DNA"/>
</dbReference>
<reference evidence="8 9" key="1">
    <citation type="submission" date="2019-08" db="EMBL/GenBank/DDBJ databases">
        <title>Bacillus genomes from the desert of Cuatro Cienegas, Coahuila.</title>
        <authorList>
            <person name="Olmedo-Alvarez G."/>
        </authorList>
    </citation>
    <scope>NUCLEOTIDE SEQUENCE [LARGE SCALE GENOMIC DNA]</scope>
    <source>
        <strain evidence="8 9">CH40_1T</strain>
    </source>
</reference>
<evidence type="ECO:0000256" key="1">
    <source>
        <dbReference type="ARBA" id="ARBA00022605"/>
    </source>
</evidence>
<comment type="subunit">
    <text evidence="7">Monomer.</text>
</comment>
<organism evidence="8 9">
    <name type="scientific">Rossellomorea vietnamensis</name>
    <dbReference type="NCBI Taxonomy" id="218284"/>
    <lineage>
        <taxon>Bacteria</taxon>
        <taxon>Bacillati</taxon>
        <taxon>Bacillota</taxon>
        <taxon>Bacilli</taxon>
        <taxon>Bacillales</taxon>
        <taxon>Bacillaceae</taxon>
        <taxon>Rossellomorea</taxon>
    </lineage>
</organism>
<comment type="function">
    <text evidence="7">Catalyzes the specific phosphorylation of the 3-hydroxyl group of shikimic acid using ATP as a cosubstrate.</text>
</comment>
<evidence type="ECO:0000313" key="9">
    <source>
        <dbReference type="Proteomes" id="UP000323317"/>
    </source>
</evidence>
<keyword evidence="3 7" id="KW-0547">Nucleotide-binding</keyword>
<keyword evidence="7" id="KW-0479">Metal-binding</keyword>
<feature type="binding site" evidence="7">
    <location>
        <position position="31"/>
    </location>
    <ligand>
        <name>substrate</name>
    </ligand>
</feature>
<name>A0A5D4KFB2_9BACI</name>
<dbReference type="HAMAP" id="MF_00109">
    <property type="entry name" value="Shikimate_kinase"/>
    <property type="match status" value="1"/>
</dbReference>
<evidence type="ECO:0000256" key="5">
    <source>
        <dbReference type="ARBA" id="ARBA00022840"/>
    </source>
</evidence>
<comment type="cofactor">
    <cofactor evidence="7">
        <name>Mg(2+)</name>
        <dbReference type="ChEBI" id="CHEBI:18420"/>
    </cofactor>
    <text evidence="7">Binds 1 Mg(2+) ion per subunit.</text>
</comment>
<sequence>MIFLIGFMGSGKSTIGIELAKELNSDCLDSDQLIEEKYNMTIGEIFARYGENRFREMETEILNELQGGKWSIVMTGGGMAERKVNRDLMKNKGKVIWLNCSFEETVKRIAGDNTRPLVKEKGKDGLKALYEKRVPIYQASSDFEIKTTGLTIEETVKKILAGLKN</sequence>
<keyword evidence="2 7" id="KW-0808">Transferase</keyword>
<dbReference type="GO" id="GO:0008652">
    <property type="term" value="P:amino acid biosynthetic process"/>
    <property type="evidence" value="ECO:0007669"/>
    <property type="project" value="UniProtKB-KW"/>
</dbReference>